<dbReference type="GO" id="GO:0016020">
    <property type="term" value="C:membrane"/>
    <property type="evidence" value="ECO:0007669"/>
    <property type="project" value="UniProtKB-SubCell"/>
</dbReference>
<feature type="transmembrane region" description="Helical" evidence="9">
    <location>
        <begin position="117"/>
        <end position="137"/>
    </location>
</feature>
<dbReference type="InterPro" id="IPR038770">
    <property type="entry name" value="Na+/solute_symporter_sf"/>
</dbReference>
<keyword evidence="4" id="KW-0050">Antiport</keyword>
<keyword evidence="7" id="KW-0406">Ion transport</keyword>
<dbReference type="Pfam" id="PF00999">
    <property type="entry name" value="Na_H_Exchanger"/>
    <property type="match status" value="1"/>
</dbReference>
<keyword evidence="3" id="KW-0813">Transport</keyword>
<evidence type="ECO:0000256" key="2">
    <source>
        <dbReference type="ARBA" id="ARBA00005551"/>
    </source>
</evidence>
<comment type="caution">
    <text evidence="11">The sequence shown here is derived from an EMBL/GenBank/DDBJ whole genome shotgun (WGS) entry which is preliminary data.</text>
</comment>
<keyword evidence="8 9" id="KW-0472">Membrane</keyword>
<feature type="transmembrane region" description="Helical" evidence="9">
    <location>
        <begin position="213"/>
        <end position="232"/>
    </location>
</feature>
<evidence type="ECO:0000256" key="3">
    <source>
        <dbReference type="ARBA" id="ARBA00022448"/>
    </source>
</evidence>
<comment type="similarity">
    <text evidence="2">Belongs to the monovalent cation:proton antiporter 2 (CPA2) transporter (TC 2.A.37) family.</text>
</comment>
<feature type="transmembrane region" description="Helical" evidence="9">
    <location>
        <begin position="55"/>
        <end position="76"/>
    </location>
</feature>
<evidence type="ECO:0000256" key="7">
    <source>
        <dbReference type="ARBA" id="ARBA00023065"/>
    </source>
</evidence>
<evidence type="ECO:0000256" key="1">
    <source>
        <dbReference type="ARBA" id="ARBA00004141"/>
    </source>
</evidence>
<dbReference type="RefSeq" id="WP_243010732.1">
    <property type="nucleotide sequence ID" value="NZ_JALGAR010000001.1"/>
</dbReference>
<dbReference type="Gene3D" id="1.20.1530.20">
    <property type="match status" value="1"/>
</dbReference>
<feature type="transmembrane region" description="Helical" evidence="9">
    <location>
        <begin position="349"/>
        <end position="370"/>
    </location>
</feature>
<accession>A0AA41UE34</accession>
<proteinExistence type="inferred from homology"/>
<evidence type="ECO:0000259" key="10">
    <source>
        <dbReference type="Pfam" id="PF00999"/>
    </source>
</evidence>
<feature type="transmembrane region" description="Helical" evidence="9">
    <location>
        <begin position="262"/>
        <end position="280"/>
    </location>
</feature>
<dbReference type="GO" id="GO:0015297">
    <property type="term" value="F:antiporter activity"/>
    <property type="evidence" value="ECO:0007669"/>
    <property type="project" value="UniProtKB-KW"/>
</dbReference>
<feature type="transmembrane region" description="Helical" evidence="9">
    <location>
        <begin position="88"/>
        <end position="111"/>
    </location>
</feature>
<evidence type="ECO:0000256" key="6">
    <source>
        <dbReference type="ARBA" id="ARBA00022989"/>
    </source>
</evidence>
<evidence type="ECO:0000313" key="12">
    <source>
        <dbReference type="Proteomes" id="UP001165341"/>
    </source>
</evidence>
<feature type="domain" description="Cation/H+ exchanger transmembrane" evidence="10">
    <location>
        <begin position="14"/>
        <end position="365"/>
    </location>
</feature>
<evidence type="ECO:0000256" key="8">
    <source>
        <dbReference type="ARBA" id="ARBA00023136"/>
    </source>
</evidence>
<dbReference type="PANTHER" id="PTHR43562:SF1">
    <property type="entry name" value="NA(+)_H(+) ANTIPORTER YJBQ-RELATED"/>
    <property type="match status" value="1"/>
</dbReference>
<evidence type="ECO:0000313" key="11">
    <source>
        <dbReference type="EMBL" id="MCI4656615.1"/>
    </source>
</evidence>
<feature type="transmembrane region" description="Helical" evidence="9">
    <location>
        <begin position="144"/>
        <end position="166"/>
    </location>
</feature>
<keyword evidence="12" id="KW-1185">Reference proteome</keyword>
<dbReference type="InterPro" id="IPR006153">
    <property type="entry name" value="Cation/H_exchanger_TM"/>
</dbReference>
<name>A0AA41UE34_9MICO</name>
<dbReference type="Proteomes" id="UP001165341">
    <property type="component" value="Unassembled WGS sequence"/>
</dbReference>
<evidence type="ECO:0000256" key="9">
    <source>
        <dbReference type="SAM" id="Phobius"/>
    </source>
</evidence>
<organism evidence="11 12">
    <name type="scientific">Cryobacterium zhongshanensis</name>
    <dbReference type="NCBI Taxonomy" id="2928153"/>
    <lineage>
        <taxon>Bacteria</taxon>
        <taxon>Bacillati</taxon>
        <taxon>Actinomycetota</taxon>
        <taxon>Actinomycetes</taxon>
        <taxon>Micrococcales</taxon>
        <taxon>Microbacteriaceae</taxon>
        <taxon>Cryobacterium</taxon>
    </lineage>
</organism>
<dbReference type="AlphaFoldDB" id="A0AA41UE34"/>
<reference evidence="11" key="1">
    <citation type="submission" date="2022-03" db="EMBL/GenBank/DDBJ databases">
        <title>Cryobacterium sp. nov. strain ZS14-85, isolated from Antarctic soil.</title>
        <authorList>
            <person name="Li J."/>
            <person name="Niu G."/>
        </authorList>
    </citation>
    <scope>NUCLEOTIDE SEQUENCE</scope>
    <source>
        <strain evidence="11">ZS14-85</strain>
    </source>
</reference>
<evidence type="ECO:0000256" key="5">
    <source>
        <dbReference type="ARBA" id="ARBA00022692"/>
    </source>
</evidence>
<dbReference type="GO" id="GO:1902600">
    <property type="term" value="P:proton transmembrane transport"/>
    <property type="evidence" value="ECO:0007669"/>
    <property type="project" value="InterPro"/>
</dbReference>
<keyword evidence="6 9" id="KW-1133">Transmembrane helix</keyword>
<sequence length="392" mass="39407">MTFQTLAIISLVGLLGPLLATPPRWRVPVMLGELLAGILVGRSVLGLVDSSDPTLTLLADVGFALIMFVAGTHVPVRDAGIRSALGRGTARAGLAAVIAVVLGVATAVLFGTGHAPLYAVLLASSSAALVLPVIDSLKLTGPSVLQVTAQVAIADVAAIVALPIVIDPANAGRASLGAVAVGVSAVLLYLVLSRLERSGARLRVHKLSEDRKFALELRVQLTILFTFAALAVVSHVSIMLAGFSFGLAVAMVGEPRRLARQLFAIADGFLGPLFYVWLGASLNVVDLVSRPGMILLGVALGLGALLAHASARLLGLPLPYGLLAAAQLGVPVAAATIGTQLHLLAPGEAAALILGALITIGVATVAAGVASRRQAAGSPAAPGAPAAPGTPA</sequence>
<evidence type="ECO:0000256" key="4">
    <source>
        <dbReference type="ARBA" id="ARBA00022449"/>
    </source>
</evidence>
<dbReference type="PANTHER" id="PTHR43562">
    <property type="entry name" value="NAPA-TYPE SODIUM/HYDROGEN ANTIPORTER"/>
    <property type="match status" value="1"/>
</dbReference>
<keyword evidence="5 9" id="KW-0812">Transmembrane</keyword>
<dbReference type="EMBL" id="JALGAR010000001">
    <property type="protein sequence ID" value="MCI4656615.1"/>
    <property type="molecule type" value="Genomic_DNA"/>
</dbReference>
<gene>
    <name evidence="11" type="ORF">MQH31_02140</name>
</gene>
<feature type="transmembrane region" description="Helical" evidence="9">
    <location>
        <begin position="172"/>
        <end position="192"/>
    </location>
</feature>
<protein>
    <submittedName>
        <fullName evidence="11">Cation:proton antiporter</fullName>
    </submittedName>
</protein>
<comment type="subcellular location">
    <subcellularLocation>
        <location evidence="1">Membrane</location>
        <topology evidence="1">Multi-pass membrane protein</topology>
    </subcellularLocation>
</comment>
<feature type="transmembrane region" description="Helical" evidence="9">
    <location>
        <begin position="292"/>
        <end position="311"/>
    </location>
</feature>